<feature type="domain" description="DUF2828" evidence="1">
    <location>
        <begin position="4"/>
        <end position="90"/>
    </location>
</feature>
<dbReference type="InterPro" id="IPR011205">
    <property type="entry name" value="UCP015417_vWA"/>
</dbReference>
<dbReference type="Proteomes" id="UP001188597">
    <property type="component" value="Unassembled WGS sequence"/>
</dbReference>
<protein>
    <recommendedName>
        <fullName evidence="1">DUF2828 domain-containing protein</fullName>
    </recommendedName>
</protein>
<reference evidence="2" key="1">
    <citation type="submission" date="2022-12" db="EMBL/GenBank/DDBJ databases">
        <title>Draft genome assemblies for two species of Escallonia (Escalloniales).</title>
        <authorList>
            <person name="Chanderbali A."/>
            <person name="Dervinis C."/>
            <person name="Anghel I."/>
            <person name="Soltis D."/>
            <person name="Soltis P."/>
            <person name="Zapata F."/>
        </authorList>
    </citation>
    <scope>NUCLEOTIDE SEQUENCE</scope>
    <source>
        <strain evidence="2">UCBG64.0493</strain>
        <tissue evidence="2">Leaf</tissue>
    </source>
</reference>
<dbReference type="InterPro" id="IPR058580">
    <property type="entry name" value="DUF2828"/>
</dbReference>
<gene>
    <name evidence="2" type="ORF">RJ639_001992</name>
</gene>
<proteinExistence type="predicted"/>
<dbReference type="Pfam" id="PF11443">
    <property type="entry name" value="DUF2828"/>
    <property type="match status" value="1"/>
</dbReference>
<dbReference type="PANTHER" id="PTHR31373:SF27">
    <property type="entry name" value="TROVE DOMAIN-CONTAINING PROTEIN"/>
    <property type="match status" value="1"/>
</dbReference>
<comment type="caution">
    <text evidence="2">The sequence shown here is derived from an EMBL/GenBank/DDBJ whole genome shotgun (WGS) entry which is preliminary data.</text>
</comment>
<evidence type="ECO:0000259" key="1">
    <source>
        <dbReference type="Pfam" id="PF11443"/>
    </source>
</evidence>
<dbReference type="PANTHER" id="PTHR31373">
    <property type="entry name" value="OS06G0652100 PROTEIN"/>
    <property type="match status" value="1"/>
</dbReference>
<dbReference type="AlphaFoldDB" id="A0AA88XBE3"/>
<dbReference type="EMBL" id="JAVXUP010000006">
    <property type="protein sequence ID" value="KAK3043413.1"/>
    <property type="molecule type" value="Genomic_DNA"/>
</dbReference>
<evidence type="ECO:0000313" key="3">
    <source>
        <dbReference type="Proteomes" id="UP001188597"/>
    </source>
</evidence>
<name>A0AA88XBE3_9ASTE</name>
<accession>A0AA88XBE3</accession>
<evidence type="ECO:0000313" key="2">
    <source>
        <dbReference type="EMBL" id="KAK3043413.1"/>
    </source>
</evidence>
<keyword evidence="3" id="KW-1185">Reference proteome</keyword>
<organism evidence="2 3">
    <name type="scientific">Escallonia herrerae</name>
    <dbReference type="NCBI Taxonomy" id="1293975"/>
    <lineage>
        <taxon>Eukaryota</taxon>
        <taxon>Viridiplantae</taxon>
        <taxon>Streptophyta</taxon>
        <taxon>Embryophyta</taxon>
        <taxon>Tracheophyta</taxon>
        <taxon>Spermatophyta</taxon>
        <taxon>Magnoliopsida</taxon>
        <taxon>eudicotyledons</taxon>
        <taxon>Gunneridae</taxon>
        <taxon>Pentapetalae</taxon>
        <taxon>asterids</taxon>
        <taxon>campanulids</taxon>
        <taxon>Escalloniales</taxon>
        <taxon>Escalloniaceae</taxon>
        <taxon>Escallonia</taxon>
    </lineage>
</organism>
<sequence>MDREKVRSEKKALDRYSCDAHYHFLHDIGSDFFPELLKADMLFYNAGELFKTSLASKWCPSIDSSYDKATRMCESVTKKAFRHEDFEEYKDIEDVH</sequence>